<dbReference type="PANTHER" id="PTHR37422">
    <property type="entry name" value="TEICHURONIC ACID BIOSYNTHESIS PROTEIN TUAE"/>
    <property type="match status" value="1"/>
</dbReference>
<feature type="transmembrane region" description="Helical" evidence="5">
    <location>
        <begin position="152"/>
        <end position="171"/>
    </location>
</feature>
<dbReference type="InterPro" id="IPR007016">
    <property type="entry name" value="O-antigen_ligase-rel_domated"/>
</dbReference>
<evidence type="ECO:0000256" key="5">
    <source>
        <dbReference type="SAM" id="Phobius"/>
    </source>
</evidence>
<dbReference type="Proteomes" id="UP001306119">
    <property type="component" value="Unassembled WGS sequence"/>
</dbReference>
<evidence type="ECO:0000256" key="4">
    <source>
        <dbReference type="ARBA" id="ARBA00023136"/>
    </source>
</evidence>
<dbReference type="EMBL" id="JAYXUG010000005">
    <property type="protein sequence ID" value="MEC6831861.1"/>
    <property type="molecule type" value="Genomic_DNA"/>
</dbReference>
<keyword evidence="7" id="KW-0436">Ligase</keyword>
<dbReference type="PANTHER" id="PTHR37422:SF13">
    <property type="entry name" value="LIPOPOLYSACCHARIDE BIOSYNTHESIS PROTEIN PA4999-RELATED"/>
    <property type="match status" value="1"/>
</dbReference>
<feature type="transmembrane region" description="Helical" evidence="5">
    <location>
        <begin position="28"/>
        <end position="50"/>
    </location>
</feature>
<dbReference type="Pfam" id="PF04932">
    <property type="entry name" value="Wzy_C"/>
    <property type="match status" value="1"/>
</dbReference>
<dbReference type="GO" id="GO:0016874">
    <property type="term" value="F:ligase activity"/>
    <property type="evidence" value="ECO:0007669"/>
    <property type="project" value="UniProtKB-KW"/>
</dbReference>
<reference evidence="7 8" key="1">
    <citation type="submission" date="2024-01" db="EMBL/GenBank/DDBJ databases">
        <title>Active colonisers of the gastrointestinal tract of Atlantic salmon farmed in a warm water region.</title>
        <authorList>
            <person name="Bowman J.P."/>
        </authorList>
    </citation>
    <scope>NUCLEOTIDE SEQUENCE [LARGE SCALE GENOMIC DNA]</scope>
    <source>
        <strain evidence="7 8">S3MW1</strain>
    </source>
</reference>
<keyword evidence="4 5" id="KW-0472">Membrane</keyword>
<comment type="caution">
    <text evidence="7">The sequence shown here is derived from an EMBL/GenBank/DDBJ whole genome shotgun (WGS) entry which is preliminary data.</text>
</comment>
<feature type="domain" description="O-antigen ligase-related" evidence="6">
    <location>
        <begin position="111"/>
        <end position="243"/>
    </location>
</feature>
<evidence type="ECO:0000256" key="3">
    <source>
        <dbReference type="ARBA" id="ARBA00022989"/>
    </source>
</evidence>
<evidence type="ECO:0000256" key="2">
    <source>
        <dbReference type="ARBA" id="ARBA00022692"/>
    </source>
</evidence>
<evidence type="ECO:0000259" key="6">
    <source>
        <dbReference type="Pfam" id="PF04932"/>
    </source>
</evidence>
<organism evidence="7 8">
    <name type="scientific">Photobacterium toruni</name>
    <dbReference type="NCBI Taxonomy" id="1935446"/>
    <lineage>
        <taxon>Bacteria</taxon>
        <taxon>Pseudomonadati</taxon>
        <taxon>Pseudomonadota</taxon>
        <taxon>Gammaproteobacteria</taxon>
        <taxon>Vibrionales</taxon>
        <taxon>Vibrionaceae</taxon>
        <taxon>Photobacterium</taxon>
    </lineage>
</organism>
<feature type="transmembrane region" description="Helical" evidence="5">
    <location>
        <begin position="254"/>
        <end position="287"/>
    </location>
</feature>
<keyword evidence="3 5" id="KW-1133">Transmembrane helix</keyword>
<keyword evidence="2 5" id="KW-0812">Transmembrane</keyword>
<sequence length="293" mass="34125">MSYYVIGFICYYYVIGFLRGSTREEKYFCAWITLFFSSLTILIDTVYRFLTPNYAYMESVSSRGEANLIFYAYKHSYIFQDSNFSALVSLLMVCLSALLWKEFKSKIAFYFFLLNSCLVFFSFSRASIGACLVFYILFFLSGLNQRLSKVRYFYIITILLISVLCIIIIHFSNYNIFSSSDGSLQTKFEILYNTIHQLDSGNLFDFFIGWGFNQTKFYMPRSAHNLLITFLLETGIIGLLTFIVFSYQYITKNIWTFLTLTTFLVASMSFGLLISAYMVPLAIIVIISQEIRR</sequence>
<comment type="subcellular location">
    <subcellularLocation>
        <location evidence="1">Membrane</location>
        <topology evidence="1">Multi-pass membrane protein</topology>
    </subcellularLocation>
</comment>
<feature type="transmembrane region" description="Helical" evidence="5">
    <location>
        <begin position="83"/>
        <end position="100"/>
    </location>
</feature>
<feature type="transmembrane region" description="Helical" evidence="5">
    <location>
        <begin position="107"/>
        <end position="140"/>
    </location>
</feature>
<name>A0ABU6L5L5_9GAMM</name>
<dbReference type="RefSeq" id="WP_327774703.1">
    <property type="nucleotide sequence ID" value="NZ_JAYXUG010000005.1"/>
</dbReference>
<feature type="transmembrane region" description="Helical" evidence="5">
    <location>
        <begin position="226"/>
        <end position="248"/>
    </location>
</feature>
<proteinExistence type="predicted"/>
<dbReference type="InterPro" id="IPR051533">
    <property type="entry name" value="WaaL-like"/>
</dbReference>
<gene>
    <name evidence="7" type="ORF">VXS06_08815</name>
</gene>
<accession>A0ABU6L5L5</accession>
<evidence type="ECO:0000313" key="7">
    <source>
        <dbReference type="EMBL" id="MEC6831861.1"/>
    </source>
</evidence>
<evidence type="ECO:0000313" key="8">
    <source>
        <dbReference type="Proteomes" id="UP001306119"/>
    </source>
</evidence>
<evidence type="ECO:0000256" key="1">
    <source>
        <dbReference type="ARBA" id="ARBA00004141"/>
    </source>
</evidence>
<protein>
    <submittedName>
        <fullName evidence="7">O-antigen ligase family protein</fullName>
    </submittedName>
</protein>
<keyword evidence="8" id="KW-1185">Reference proteome</keyword>